<reference evidence="2" key="1">
    <citation type="journal article" date="2019" name="Int. J. Syst. Evol. Microbiol.">
        <title>The Global Catalogue of Microorganisms (GCM) 10K type strain sequencing project: providing services to taxonomists for standard genome sequencing and annotation.</title>
        <authorList>
            <consortium name="The Broad Institute Genomics Platform"/>
            <consortium name="The Broad Institute Genome Sequencing Center for Infectious Disease"/>
            <person name="Wu L."/>
            <person name="Ma J."/>
        </authorList>
    </citation>
    <scope>NUCLEOTIDE SEQUENCE [LARGE SCALE GENOMIC DNA]</scope>
    <source>
        <strain evidence="2">NBRC 106593</strain>
    </source>
</reference>
<proteinExistence type="predicted"/>
<evidence type="ECO:0000313" key="2">
    <source>
        <dbReference type="Proteomes" id="UP001596356"/>
    </source>
</evidence>
<keyword evidence="2" id="KW-1185">Reference proteome</keyword>
<dbReference type="Gene3D" id="3.40.50.2000">
    <property type="entry name" value="Glycogen Phosphorylase B"/>
    <property type="match status" value="1"/>
</dbReference>
<organism evidence="1 2">
    <name type="scientific">Branchiibius cervicis</name>
    <dbReference type="NCBI Taxonomy" id="908252"/>
    <lineage>
        <taxon>Bacteria</taxon>
        <taxon>Bacillati</taxon>
        <taxon>Actinomycetota</taxon>
        <taxon>Actinomycetes</taxon>
        <taxon>Micrococcales</taxon>
        <taxon>Dermacoccaceae</taxon>
        <taxon>Branchiibius</taxon>
    </lineage>
</organism>
<accession>A0ABW2AUR7</accession>
<dbReference type="Pfam" id="PF13692">
    <property type="entry name" value="Glyco_trans_1_4"/>
    <property type="match status" value="1"/>
</dbReference>
<dbReference type="SUPFAM" id="SSF53756">
    <property type="entry name" value="UDP-Glycosyltransferase/glycogen phosphorylase"/>
    <property type="match status" value="1"/>
</dbReference>
<dbReference type="EMBL" id="JBHSWJ010000002">
    <property type="protein sequence ID" value="MFC6714857.1"/>
    <property type="molecule type" value="Genomic_DNA"/>
</dbReference>
<protein>
    <submittedName>
        <fullName evidence="1">Glycosyltransferase</fullName>
        <ecNumber evidence="1">2.4.-.-</ecNumber>
    </submittedName>
</protein>
<name>A0ABW2AUR7_9MICO</name>
<keyword evidence="1" id="KW-0808">Transferase</keyword>
<dbReference type="EC" id="2.4.-.-" evidence="1"/>
<dbReference type="Proteomes" id="UP001596356">
    <property type="component" value="Unassembled WGS sequence"/>
</dbReference>
<sequence length="372" mass="40914">MTDVVAISLEPWDEVWRRNQHFATALLQRDPTLRLLFVEPDHDALHDVTRRQRPSTGARLSHLAPDESPYADRVWRWSATKLMPRTLDRTYDARWARHVQRAARQIGFTRPVLWVNDPRGAAVTRRTGWPTIYDITDDWLAAQRTPAEHDRLVADEDYLLGHAARLTVCSPGILAAKTAGRPITLLTNGVDTDHWRTSRARPADLPDSAVLYLGTLHEDRLDVALVTATAQRLSGRATVTLLGPNALTPQSSSALHRAGVALLGARPYAELPGYLQHASVLIAPHLVNAFTESLDPIKLYEYLAVGRPVVSTPIAGFRDRPEVTIAHGPDFAAAVRSALTSGGHAAYVAHGLPTWQGQGERFALALEEVAAG</sequence>
<evidence type="ECO:0000313" key="1">
    <source>
        <dbReference type="EMBL" id="MFC6714857.1"/>
    </source>
</evidence>
<comment type="caution">
    <text evidence="1">The sequence shown here is derived from an EMBL/GenBank/DDBJ whole genome shotgun (WGS) entry which is preliminary data.</text>
</comment>
<gene>
    <name evidence="1" type="ORF">ACFQBT_13960</name>
</gene>
<dbReference type="RefSeq" id="WP_377823547.1">
    <property type="nucleotide sequence ID" value="NZ_JBHSWJ010000002.1"/>
</dbReference>
<keyword evidence="1" id="KW-0328">Glycosyltransferase</keyword>
<dbReference type="GO" id="GO:0016757">
    <property type="term" value="F:glycosyltransferase activity"/>
    <property type="evidence" value="ECO:0007669"/>
    <property type="project" value="UniProtKB-KW"/>
</dbReference>